<dbReference type="Pfam" id="PF00892">
    <property type="entry name" value="EamA"/>
    <property type="match status" value="2"/>
</dbReference>
<dbReference type="RefSeq" id="WP_081900629.1">
    <property type="nucleotide sequence ID" value="NZ_JOEF01000023.1"/>
</dbReference>
<evidence type="ECO:0000256" key="2">
    <source>
        <dbReference type="ARBA" id="ARBA00007362"/>
    </source>
</evidence>
<dbReference type="InterPro" id="IPR000620">
    <property type="entry name" value="EamA_dom"/>
</dbReference>
<evidence type="ECO:0000256" key="4">
    <source>
        <dbReference type="ARBA" id="ARBA00022692"/>
    </source>
</evidence>
<keyword evidence="3" id="KW-1003">Cell membrane</keyword>
<sequence>MTTMTATANRLAGSLLMLVSATGYGLLALFGTWARGAGLSEIAVMAFRFALAALALWLIVAVRRPPAASRSALVASVALGGLCWSIQSVAYLLAVVRVGSSLAGLLLYTYPVLVVIVAVLAGRQRWNSGFALALGLVLAGLALVLGAGFAFTGLDLSGVVAGLVAAVTYTTFILASEPLSERVDPFLFTALAMTGAACATGVLTLVRGDLDLGAVGQAGMSLLGLALLATVVPALTFLLGLRHVGASAAAVLSCAEVVVTCVVAHAVLGDHLTPVQLAGCATILAAVVVLNRRRVC</sequence>
<dbReference type="InterPro" id="IPR051258">
    <property type="entry name" value="Diverse_Substrate_Transporter"/>
</dbReference>
<feature type="transmembrane region" description="Helical" evidence="7">
    <location>
        <begin position="248"/>
        <end position="268"/>
    </location>
</feature>
<dbReference type="STRING" id="211114.SAMN04489726_2258"/>
<evidence type="ECO:0000256" key="6">
    <source>
        <dbReference type="ARBA" id="ARBA00023136"/>
    </source>
</evidence>
<organism evidence="9 10">
    <name type="scientific">Allokutzneria albata</name>
    <name type="common">Kibdelosporangium albatum</name>
    <dbReference type="NCBI Taxonomy" id="211114"/>
    <lineage>
        <taxon>Bacteria</taxon>
        <taxon>Bacillati</taxon>
        <taxon>Actinomycetota</taxon>
        <taxon>Actinomycetes</taxon>
        <taxon>Pseudonocardiales</taxon>
        <taxon>Pseudonocardiaceae</taxon>
        <taxon>Allokutzneria</taxon>
    </lineage>
</organism>
<evidence type="ECO:0000256" key="1">
    <source>
        <dbReference type="ARBA" id="ARBA00004651"/>
    </source>
</evidence>
<name>A0A1G9U9I1_ALLAB</name>
<evidence type="ECO:0000256" key="7">
    <source>
        <dbReference type="SAM" id="Phobius"/>
    </source>
</evidence>
<dbReference type="PANTHER" id="PTHR42920">
    <property type="entry name" value="OS03G0707200 PROTEIN-RELATED"/>
    <property type="match status" value="1"/>
</dbReference>
<dbReference type="InterPro" id="IPR037185">
    <property type="entry name" value="EmrE-like"/>
</dbReference>
<dbReference type="eggNOG" id="COG0697">
    <property type="taxonomic scope" value="Bacteria"/>
</dbReference>
<feature type="transmembrane region" description="Helical" evidence="7">
    <location>
        <begin position="42"/>
        <end position="60"/>
    </location>
</feature>
<evidence type="ECO:0000256" key="3">
    <source>
        <dbReference type="ARBA" id="ARBA00022475"/>
    </source>
</evidence>
<keyword evidence="4 7" id="KW-0812">Transmembrane</keyword>
<feature type="domain" description="EamA" evidence="8">
    <location>
        <begin position="157"/>
        <end position="291"/>
    </location>
</feature>
<feature type="transmembrane region" description="Helical" evidence="7">
    <location>
        <begin position="129"/>
        <end position="150"/>
    </location>
</feature>
<keyword evidence="10" id="KW-1185">Reference proteome</keyword>
<dbReference type="AlphaFoldDB" id="A0A1G9U9I1"/>
<protein>
    <submittedName>
        <fullName evidence="9">Threonine/homoserine efflux transporter RhtA</fullName>
    </submittedName>
</protein>
<reference evidence="9 10" key="1">
    <citation type="submission" date="2016-10" db="EMBL/GenBank/DDBJ databases">
        <authorList>
            <person name="de Groot N.N."/>
        </authorList>
    </citation>
    <scope>NUCLEOTIDE SEQUENCE [LARGE SCALE GENOMIC DNA]</scope>
    <source>
        <strain evidence="9 10">DSM 44149</strain>
    </source>
</reference>
<accession>A0A1G9U9I1</accession>
<comment type="subcellular location">
    <subcellularLocation>
        <location evidence="1">Cell membrane</location>
        <topology evidence="1">Multi-pass membrane protein</topology>
    </subcellularLocation>
</comment>
<feature type="transmembrane region" description="Helical" evidence="7">
    <location>
        <begin position="72"/>
        <end position="96"/>
    </location>
</feature>
<feature type="transmembrane region" description="Helical" evidence="7">
    <location>
        <begin position="156"/>
        <end position="174"/>
    </location>
</feature>
<gene>
    <name evidence="9" type="ORF">SAMN04489726_2258</name>
</gene>
<keyword evidence="6 7" id="KW-0472">Membrane</keyword>
<feature type="transmembrane region" description="Helical" evidence="7">
    <location>
        <begin position="186"/>
        <end position="206"/>
    </location>
</feature>
<evidence type="ECO:0000259" key="8">
    <source>
        <dbReference type="Pfam" id="PF00892"/>
    </source>
</evidence>
<dbReference type="EMBL" id="LT629701">
    <property type="protein sequence ID" value="SDM56205.1"/>
    <property type="molecule type" value="Genomic_DNA"/>
</dbReference>
<dbReference type="OrthoDB" id="6119273at2"/>
<evidence type="ECO:0000313" key="10">
    <source>
        <dbReference type="Proteomes" id="UP000183376"/>
    </source>
</evidence>
<dbReference type="SUPFAM" id="SSF103481">
    <property type="entry name" value="Multidrug resistance efflux transporter EmrE"/>
    <property type="match status" value="2"/>
</dbReference>
<evidence type="ECO:0000256" key="5">
    <source>
        <dbReference type="ARBA" id="ARBA00022989"/>
    </source>
</evidence>
<dbReference type="Proteomes" id="UP000183376">
    <property type="component" value="Chromosome I"/>
</dbReference>
<feature type="transmembrane region" description="Helical" evidence="7">
    <location>
        <begin position="12"/>
        <end position="30"/>
    </location>
</feature>
<evidence type="ECO:0000313" key="9">
    <source>
        <dbReference type="EMBL" id="SDM56205.1"/>
    </source>
</evidence>
<feature type="transmembrane region" description="Helical" evidence="7">
    <location>
        <begin position="102"/>
        <end position="122"/>
    </location>
</feature>
<feature type="domain" description="EamA" evidence="8">
    <location>
        <begin position="12"/>
        <end position="145"/>
    </location>
</feature>
<dbReference type="GO" id="GO:0005886">
    <property type="term" value="C:plasma membrane"/>
    <property type="evidence" value="ECO:0007669"/>
    <property type="project" value="UniProtKB-SubCell"/>
</dbReference>
<feature type="transmembrane region" description="Helical" evidence="7">
    <location>
        <begin position="218"/>
        <end position="241"/>
    </location>
</feature>
<comment type="similarity">
    <text evidence="2">Belongs to the EamA transporter family.</text>
</comment>
<proteinExistence type="inferred from homology"/>
<feature type="transmembrane region" description="Helical" evidence="7">
    <location>
        <begin position="274"/>
        <end position="291"/>
    </location>
</feature>
<dbReference type="PANTHER" id="PTHR42920:SF5">
    <property type="entry name" value="EAMA DOMAIN-CONTAINING PROTEIN"/>
    <property type="match status" value="1"/>
</dbReference>
<keyword evidence="5 7" id="KW-1133">Transmembrane helix</keyword>